<evidence type="ECO:0000313" key="2">
    <source>
        <dbReference type="Proteomes" id="UP001073227"/>
    </source>
</evidence>
<proteinExistence type="predicted"/>
<gene>
    <name evidence="1" type="ORF">OEG84_03890</name>
</gene>
<organism evidence="1 2">
    <name type="scientific">Hoeflea algicola</name>
    <dbReference type="NCBI Taxonomy" id="2983763"/>
    <lineage>
        <taxon>Bacteria</taxon>
        <taxon>Pseudomonadati</taxon>
        <taxon>Pseudomonadota</taxon>
        <taxon>Alphaproteobacteria</taxon>
        <taxon>Hyphomicrobiales</taxon>
        <taxon>Rhizobiaceae</taxon>
        <taxon>Hoeflea</taxon>
    </lineage>
</organism>
<dbReference type="RefSeq" id="WP_267652516.1">
    <property type="nucleotide sequence ID" value="NZ_JAOVZR010000001.1"/>
</dbReference>
<name>A0ABT3Z595_9HYPH</name>
<dbReference type="Gene3D" id="1.10.10.1920">
    <property type="match status" value="1"/>
</dbReference>
<reference evidence="1" key="1">
    <citation type="submission" date="2022-10" db="EMBL/GenBank/DDBJ databases">
        <title>Hoeflea sp. G2-23, isolated from marine algae.</title>
        <authorList>
            <person name="Kristyanto S."/>
            <person name="Kim J.M."/>
            <person name="Jeon C.O."/>
        </authorList>
    </citation>
    <scope>NUCLEOTIDE SEQUENCE</scope>
    <source>
        <strain evidence="1">G2-23</strain>
    </source>
</reference>
<evidence type="ECO:0000313" key="1">
    <source>
        <dbReference type="EMBL" id="MCY0146879.1"/>
    </source>
</evidence>
<sequence>MEVDMGGVKAAMMEHEDNLAVATAYLVEIGSLEECEAHGLVFGGGAWDLEPDFWKRVMGERKRGDRGSIPWAAEMKTREFTDLIKEAYESHFGDRCAHCDKIMAE</sequence>
<accession>A0ABT3Z595</accession>
<dbReference type="EMBL" id="JAOVZR010000001">
    <property type="protein sequence ID" value="MCY0146879.1"/>
    <property type="molecule type" value="Genomic_DNA"/>
</dbReference>
<dbReference type="InterPro" id="IPR048532">
    <property type="entry name" value="ea8_5-like_sf"/>
</dbReference>
<dbReference type="Proteomes" id="UP001073227">
    <property type="component" value="Unassembled WGS sequence"/>
</dbReference>
<comment type="caution">
    <text evidence="1">The sequence shown here is derived from an EMBL/GenBank/DDBJ whole genome shotgun (WGS) entry which is preliminary data.</text>
</comment>
<protein>
    <submittedName>
        <fullName evidence="1">Uncharacterized protein</fullName>
    </submittedName>
</protein>
<keyword evidence="2" id="KW-1185">Reference proteome</keyword>